<evidence type="ECO:0000259" key="2">
    <source>
        <dbReference type="Pfam" id="PF01734"/>
    </source>
</evidence>
<dbReference type="AlphaFoldDB" id="A0A1F8GAC4"/>
<dbReference type="Proteomes" id="UP000178227">
    <property type="component" value="Unassembled WGS sequence"/>
</dbReference>
<gene>
    <name evidence="3" type="ORF">A2918_00180</name>
</gene>
<feature type="domain" description="PNPLA" evidence="2">
    <location>
        <begin position="13"/>
        <end position="235"/>
    </location>
</feature>
<evidence type="ECO:0000313" key="4">
    <source>
        <dbReference type="Proteomes" id="UP000178227"/>
    </source>
</evidence>
<proteinExistence type="predicted"/>
<dbReference type="Pfam" id="PF01734">
    <property type="entry name" value="Patatin"/>
    <property type="match status" value="1"/>
</dbReference>
<dbReference type="EMBL" id="MGKI01000012">
    <property type="protein sequence ID" value="OGN22325.1"/>
    <property type="molecule type" value="Genomic_DNA"/>
</dbReference>
<protein>
    <recommendedName>
        <fullName evidence="2">PNPLA domain-containing protein</fullName>
    </recommendedName>
</protein>
<dbReference type="SUPFAM" id="SSF52151">
    <property type="entry name" value="FabD/lysophospholipase-like"/>
    <property type="match status" value="1"/>
</dbReference>
<dbReference type="InterPro" id="IPR002641">
    <property type="entry name" value="PNPLA_dom"/>
</dbReference>
<keyword evidence="1" id="KW-0443">Lipid metabolism</keyword>
<reference evidence="3 4" key="1">
    <citation type="journal article" date="2016" name="Nat. Commun.">
        <title>Thousands of microbial genomes shed light on interconnected biogeochemical processes in an aquifer system.</title>
        <authorList>
            <person name="Anantharaman K."/>
            <person name="Brown C.T."/>
            <person name="Hug L.A."/>
            <person name="Sharon I."/>
            <person name="Castelle C.J."/>
            <person name="Probst A.J."/>
            <person name="Thomas B.C."/>
            <person name="Singh A."/>
            <person name="Wilkins M.J."/>
            <person name="Karaoz U."/>
            <person name="Brodie E.L."/>
            <person name="Williams K.H."/>
            <person name="Hubbard S.S."/>
            <person name="Banfield J.F."/>
        </authorList>
    </citation>
    <scope>NUCLEOTIDE SEQUENCE [LARGE SCALE GENOMIC DNA]</scope>
</reference>
<sequence length="346" mass="39011">MSEKYDLVMNWPGGVVRLALLSGSARAWYDLGLPEPDEIIASSAGAMAASAVISSPDKAVKVIGNLSPDRIFSYKRGLKIKLAALGVTTVGLGLLILFDHKLSKGKKTLLGLSGLATLFAADAIVGNELVHSESHLSPGPLRDLLNDKDDGLDFKAIFNSKIRLGVIVTDVSKPGEVIFYNHDPLNNDPENPRHTERWINILLASSRLPGKFPFIKIDGIDTVDGEVWTDFPIRQMKQYKKLIRFDYWPPLQSGTAPKEWISDLSRSFDIMRDRCTHKKIEYYELERRSNPRLPEIYYVRLSPELMKITPHIQLHNFTPDQMKELQNIGYATIMEQKDELRHYLGV</sequence>
<dbReference type="GO" id="GO:0006629">
    <property type="term" value="P:lipid metabolic process"/>
    <property type="evidence" value="ECO:0007669"/>
    <property type="project" value="UniProtKB-KW"/>
</dbReference>
<comment type="caution">
    <text evidence="3">The sequence shown here is derived from an EMBL/GenBank/DDBJ whole genome shotgun (WGS) entry which is preliminary data.</text>
</comment>
<accession>A0A1F8GAC4</accession>
<evidence type="ECO:0000313" key="3">
    <source>
        <dbReference type="EMBL" id="OGN22325.1"/>
    </source>
</evidence>
<name>A0A1F8GAC4_9BACT</name>
<evidence type="ECO:0000256" key="1">
    <source>
        <dbReference type="ARBA" id="ARBA00023098"/>
    </source>
</evidence>
<dbReference type="InterPro" id="IPR016035">
    <property type="entry name" value="Acyl_Trfase/lysoPLipase"/>
</dbReference>
<organism evidence="3 4">
    <name type="scientific">Candidatus Yanofskybacteria bacterium RIFCSPLOWO2_01_FULL_42_49</name>
    <dbReference type="NCBI Taxonomy" id="1802694"/>
    <lineage>
        <taxon>Bacteria</taxon>
        <taxon>Candidatus Yanofskyibacteriota</taxon>
    </lineage>
</organism>
<dbReference type="Gene3D" id="3.40.1090.10">
    <property type="entry name" value="Cytosolic phospholipase A2 catalytic domain"/>
    <property type="match status" value="1"/>
</dbReference>